<proteinExistence type="predicted"/>
<keyword evidence="2" id="KW-1185">Reference proteome</keyword>
<organism evidence="1 2">
    <name type="scientific">Prorocentrum cordatum</name>
    <dbReference type="NCBI Taxonomy" id="2364126"/>
    <lineage>
        <taxon>Eukaryota</taxon>
        <taxon>Sar</taxon>
        <taxon>Alveolata</taxon>
        <taxon>Dinophyceae</taxon>
        <taxon>Prorocentrales</taxon>
        <taxon>Prorocentraceae</taxon>
        <taxon>Prorocentrum</taxon>
    </lineage>
</organism>
<gene>
    <name evidence="1" type="ORF">PCOR1329_LOCUS34048</name>
</gene>
<dbReference type="EMBL" id="CAUYUJ010014190">
    <property type="protein sequence ID" value="CAK0838007.1"/>
    <property type="molecule type" value="Genomic_DNA"/>
</dbReference>
<accession>A0ABN9SZF7</accession>
<dbReference type="Proteomes" id="UP001189429">
    <property type="component" value="Unassembled WGS sequence"/>
</dbReference>
<comment type="caution">
    <text evidence="1">The sequence shown here is derived from an EMBL/GenBank/DDBJ whole genome shotgun (WGS) entry which is preliminary data.</text>
</comment>
<sequence>ERACELLAVLAEAGGPAAAAELSACSAAEVTVACLAHFGRRADVAAAGCWALEALGRLGGECAQETAREAGAAEALLHALVEHRGSAEVEDAACRGLRAALRGGGGAPEGAAEAVAGLLDGALALKRGRNMQWAYPVR</sequence>
<evidence type="ECO:0000313" key="1">
    <source>
        <dbReference type="EMBL" id="CAK0838007.1"/>
    </source>
</evidence>
<feature type="non-terminal residue" evidence="1">
    <location>
        <position position="1"/>
    </location>
</feature>
<name>A0ABN9SZF7_9DINO</name>
<protein>
    <submittedName>
        <fullName evidence="1">Uncharacterized protein</fullName>
    </submittedName>
</protein>
<reference evidence="1" key="1">
    <citation type="submission" date="2023-10" db="EMBL/GenBank/DDBJ databases">
        <authorList>
            <person name="Chen Y."/>
            <person name="Shah S."/>
            <person name="Dougan E. K."/>
            <person name="Thang M."/>
            <person name="Chan C."/>
        </authorList>
    </citation>
    <scope>NUCLEOTIDE SEQUENCE [LARGE SCALE GENOMIC DNA]</scope>
</reference>
<evidence type="ECO:0000313" key="2">
    <source>
        <dbReference type="Proteomes" id="UP001189429"/>
    </source>
</evidence>